<reference evidence="1" key="1">
    <citation type="submission" date="2022-01" db="EMBL/GenBank/DDBJ databases">
        <authorList>
            <person name="Braso-Vives M."/>
        </authorList>
    </citation>
    <scope>NUCLEOTIDE SEQUENCE</scope>
</reference>
<organism evidence="1 2">
    <name type="scientific">Branchiostoma lanceolatum</name>
    <name type="common">Common lancelet</name>
    <name type="synonym">Amphioxus lanceolatum</name>
    <dbReference type="NCBI Taxonomy" id="7740"/>
    <lineage>
        <taxon>Eukaryota</taxon>
        <taxon>Metazoa</taxon>
        <taxon>Chordata</taxon>
        <taxon>Cephalochordata</taxon>
        <taxon>Leptocardii</taxon>
        <taxon>Amphioxiformes</taxon>
        <taxon>Branchiostomatidae</taxon>
        <taxon>Branchiostoma</taxon>
    </lineage>
</organism>
<sequence>MVTSLYKLVEHNSYINVHLDTLWLRPKQQFAQHVRLQTQTPVLNNAIIYRSRGQWNVAPNSDQKGVTDITAAPSHLSRDVDYEHPPVGKRWNVFAHHAMYNRTRFHQLMAPNSRYT</sequence>
<name>A0A8K0EYK0_BRALA</name>
<dbReference type="EMBL" id="OV696693">
    <property type="protein sequence ID" value="CAH1271266.1"/>
    <property type="molecule type" value="Genomic_DNA"/>
</dbReference>
<evidence type="ECO:0000313" key="1">
    <source>
        <dbReference type="EMBL" id="CAH1271266.1"/>
    </source>
</evidence>
<proteinExistence type="predicted"/>
<dbReference type="OrthoDB" id="10623232at2759"/>
<gene>
    <name evidence="1" type="primary">Hypp4612</name>
    <name evidence="1" type="ORF">BLAG_LOCUS23348</name>
</gene>
<accession>A0A8K0EYK0</accession>
<keyword evidence="2" id="KW-1185">Reference proteome</keyword>
<protein>
    <submittedName>
        <fullName evidence="1">Hypp4612 protein</fullName>
    </submittedName>
</protein>
<dbReference type="Proteomes" id="UP000838412">
    <property type="component" value="Chromosome 8"/>
</dbReference>
<evidence type="ECO:0000313" key="2">
    <source>
        <dbReference type="Proteomes" id="UP000838412"/>
    </source>
</evidence>
<dbReference type="AlphaFoldDB" id="A0A8K0EYK0"/>